<dbReference type="Gene3D" id="1.20.1250.20">
    <property type="entry name" value="MFS general substrate transporter like domains"/>
    <property type="match status" value="2"/>
</dbReference>
<evidence type="ECO:0000256" key="1">
    <source>
        <dbReference type="ARBA" id="ARBA00022692"/>
    </source>
</evidence>
<feature type="transmembrane region" description="Helical" evidence="8">
    <location>
        <begin position="21"/>
        <end position="44"/>
    </location>
</feature>
<keyword evidence="10" id="KW-1185">Reference proteome</keyword>
<feature type="transmembrane region" description="Helical" evidence="8">
    <location>
        <begin position="144"/>
        <end position="164"/>
    </location>
</feature>
<evidence type="ECO:0000313" key="9">
    <source>
        <dbReference type="EMBL" id="ROJ78916.1"/>
    </source>
</evidence>
<dbReference type="PANTHER" id="PTHR24064">
    <property type="entry name" value="SOLUTE CARRIER FAMILY 22 MEMBER"/>
    <property type="match status" value="1"/>
</dbReference>
<organism evidence="9 10">
    <name type="scientific">Anabarilius grahami</name>
    <name type="common">Kanglang fish</name>
    <name type="synonym">Barilius grahami</name>
    <dbReference type="NCBI Taxonomy" id="495550"/>
    <lineage>
        <taxon>Eukaryota</taxon>
        <taxon>Metazoa</taxon>
        <taxon>Chordata</taxon>
        <taxon>Craniata</taxon>
        <taxon>Vertebrata</taxon>
        <taxon>Euteleostomi</taxon>
        <taxon>Actinopterygii</taxon>
        <taxon>Neopterygii</taxon>
        <taxon>Teleostei</taxon>
        <taxon>Ostariophysi</taxon>
        <taxon>Cypriniformes</taxon>
        <taxon>Xenocyprididae</taxon>
        <taxon>Xenocypridinae</taxon>
        <taxon>Xenocypridinae incertae sedis</taxon>
        <taxon>Anabarilius</taxon>
    </lineage>
</organism>
<evidence type="ECO:0000313" key="10">
    <source>
        <dbReference type="Proteomes" id="UP000281406"/>
    </source>
</evidence>
<evidence type="ECO:0000256" key="4">
    <source>
        <dbReference type="ARBA" id="ARBA00034696"/>
    </source>
</evidence>
<feature type="transmembrane region" description="Helical" evidence="8">
    <location>
        <begin position="676"/>
        <end position="694"/>
    </location>
</feature>
<keyword evidence="1 8" id="KW-0812">Transmembrane</keyword>
<proteinExistence type="predicted"/>
<feature type="transmembrane region" description="Helical" evidence="8">
    <location>
        <begin position="328"/>
        <end position="349"/>
    </location>
</feature>
<dbReference type="GO" id="GO:0009925">
    <property type="term" value="C:basal plasma membrane"/>
    <property type="evidence" value="ECO:0007669"/>
    <property type="project" value="UniProtKB-SubCell"/>
</dbReference>
<keyword evidence="2 8" id="KW-1133">Transmembrane helix</keyword>
<evidence type="ECO:0000256" key="8">
    <source>
        <dbReference type="SAM" id="Phobius"/>
    </source>
</evidence>
<evidence type="ECO:0000256" key="2">
    <source>
        <dbReference type="ARBA" id="ARBA00022989"/>
    </source>
</evidence>
<feature type="transmembrane region" description="Helical" evidence="8">
    <location>
        <begin position="381"/>
        <end position="406"/>
    </location>
</feature>
<evidence type="ECO:0000256" key="5">
    <source>
        <dbReference type="ARBA" id="ARBA00039897"/>
    </source>
</evidence>
<dbReference type="InterPro" id="IPR005828">
    <property type="entry name" value="MFS_sugar_transport-like"/>
</dbReference>
<dbReference type="EMBL" id="RJVU01059333">
    <property type="protein sequence ID" value="ROJ78916.1"/>
    <property type="molecule type" value="Genomic_DNA"/>
</dbReference>
<accession>A0A3N0XW21</accession>
<dbReference type="Proteomes" id="UP000281406">
    <property type="component" value="Unassembled WGS sequence"/>
</dbReference>
<feature type="transmembrane region" description="Helical" evidence="8">
    <location>
        <begin position="356"/>
        <end position="375"/>
    </location>
</feature>
<feature type="transmembrane region" description="Helical" evidence="8">
    <location>
        <begin position="706"/>
        <end position="727"/>
    </location>
</feature>
<dbReference type="GO" id="GO:0022857">
    <property type="term" value="F:transmembrane transporter activity"/>
    <property type="evidence" value="ECO:0007669"/>
    <property type="project" value="InterPro"/>
</dbReference>
<dbReference type="AlphaFoldDB" id="A0A3N0XW21"/>
<sequence>MKFEDLLSEINGFGRFQKMVLMINFFGRFSLACHFLLGNFIAVIPSHHCDISSLDADRILGNLSREERLTVSVPAQEDGTPASCHMFSHPQFHLLINSSSPSEVAVVQCQNGWEYDNSTFISTLATQWDLVCDNRALSRLTTTIFFIGVMFGAAAFGSLSAMLVQLNWFNKDVEWVSIEHRKLVGVIDSLSWTFAFMSFSLIAYLIRDWRWLTVSISLPTIIAIITWWWIPESARWLIANGKADKAYSYLHKCAVMNRKKEGTAMIKPEELGKIIVTDRGNRKYSYLDLIKTPMMRRLALLTGITWFSVATVAYGISFNISSFGLNMYLTQFVYGAIEIPAKLSIYYLLDKFGRRITQAGSLLLVGISLMINIFIPKDKTVVRTVIAVLGKGCSATSFGTVILYSSELYPTVLRQNGMGYNSFVARLGVSVAPLILLSDDIWSYFSQVILSSIALSAAFVAYHLPETRGRCLPETIEDVEGISNFIAAVPSHHCDISSLDAEGTFGNLSREQKLVVSIPAQEDGTPASCHMFSYPLLHLLTNSSSSIDLPIVECQNGWEYDNSTFISTLATQWDLVCDNRGLNKAVATIFFIGVMFGAAFFGGMSDRWVPESARWLIANGKAERAHYYLHKCAVMNRKEDVISRIKPEALSIIITEQGKKNYSYLDLVRTPKMRRLALLTGTIWFCVATVTYGISLNITGFGLNMYLTQFVYGAIEVPAKLIVYYLLEKIGRRKTEAGAHLLAGISLMINIFVPKGETGKTNVHNITRT</sequence>
<protein>
    <recommendedName>
        <fullName evidence="5">Solute carrier family 22 member 6</fullName>
    </recommendedName>
    <alternativeName>
        <fullName evidence="7">Organic anion transporter 1</fullName>
    </alternativeName>
    <alternativeName>
        <fullName evidence="6">Renal organic anion transporter 1</fullName>
    </alternativeName>
</protein>
<dbReference type="Pfam" id="PF00083">
    <property type="entry name" value="Sugar_tr"/>
    <property type="match status" value="2"/>
</dbReference>
<name>A0A3N0XW21_ANAGA</name>
<evidence type="ECO:0000256" key="3">
    <source>
        <dbReference type="ARBA" id="ARBA00023136"/>
    </source>
</evidence>
<feature type="transmembrane region" description="Helical" evidence="8">
    <location>
        <begin position="298"/>
        <end position="316"/>
    </location>
</feature>
<keyword evidence="3 8" id="KW-0472">Membrane</keyword>
<feature type="transmembrane region" description="Helical" evidence="8">
    <location>
        <begin position="418"/>
        <end position="438"/>
    </location>
</feature>
<comment type="caution">
    <text evidence="9">The sequence shown here is derived from an EMBL/GenBank/DDBJ whole genome shotgun (WGS) entry which is preliminary data.</text>
</comment>
<evidence type="ECO:0000256" key="7">
    <source>
        <dbReference type="ARBA" id="ARBA00042362"/>
    </source>
</evidence>
<feature type="transmembrane region" description="Helical" evidence="8">
    <location>
        <begin position="185"/>
        <end position="206"/>
    </location>
</feature>
<dbReference type="SUPFAM" id="SSF103473">
    <property type="entry name" value="MFS general substrate transporter"/>
    <property type="match status" value="2"/>
</dbReference>
<evidence type="ECO:0000256" key="6">
    <source>
        <dbReference type="ARBA" id="ARBA00041768"/>
    </source>
</evidence>
<gene>
    <name evidence="9" type="ORF">DPX16_15441</name>
</gene>
<reference evidence="9 10" key="1">
    <citation type="submission" date="2018-10" db="EMBL/GenBank/DDBJ databases">
        <title>Genome assembly for a Yunnan-Guizhou Plateau 3E fish, Anabarilius grahami (Regan), and its evolutionary and genetic applications.</title>
        <authorList>
            <person name="Jiang W."/>
        </authorList>
    </citation>
    <scope>NUCLEOTIDE SEQUENCE [LARGE SCALE GENOMIC DNA]</scope>
    <source>
        <strain evidence="9">AG-KIZ</strain>
        <tissue evidence="9">Muscle</tissue>
    </source>
</reference>
<dbReference type="FunFam" id="1.20.1250.20:FF:000023">
    <property type="entry name" value="Solute carrier family 22 member 6"/>
    <property type="match status" value="1"/>
</dbReference>
<dbReference type="OrthoDB" id="2544694at2759"/>
<feature type="transmembrane region" description="Helical" evidence="8">
    <location>
        <begin position="444"/>
        <end position="464"/>
    </location>
</feature>
<comment type="subcellular location">
    <subcellularLocation>
        <location evidence="4">Basal cell membrane</location>
        <topology evidence="4">Multi-pass membrane protein</topology>
    </subcellularLocation>
</comment>
<feature type="transmembrane region" description="Helical" evidence="8">
    <location>
        <begin position="212"/>
        <end position="230"/>
    </location>
</feature>
<dbReference type="InterPro" id="IPR036259">
    <property type="entry name" value="MFS_trans_sf"/>
</dbReference>